<dbReference type="SUPFAM" id="SSF52833">
    <property type="entry name" value="Thioredoxin-like"/>
    <property type="match status" value="1"/>
</dbReference>
<evidence type="ECO:0000256" key="2">
    <source>
        <dbReference type="PIRSR" id="PIRSR603782-1"/>
    </source>
</evidence>
<gene>
    <name evidence="5" type="ordered locus">Francci3_2499</name>
</gene>
<protein>
    <submittedName>
        <fullName evidence="5">Electron transport protein SCO1/SenC</fullName>
    </submittedName>
</protein>
<dbReference type="STRING" id="106370.Francci3_2499"/>
<keyword evidence="2" id="KW-0479">Metal-binding</keyword>
<proteinExistence type="inferred from homology"/>
<dbReference type="PhylomeDB" id="Q2JA26"/>
<dbReference type="RefSeq" id="WP_011436909.1">
    <property type="nucleotide sequence ID" value="NC_007777.1"/>
</dbReference>
<sequence>MPYMPAPRATRFRRGLSTPAGTDRPFLPPGRTFLVPVLPLVLLVALVAISSCSSGGSSAGPLVRGASTSPSAGIRGTTLGAPIAMPDLRLTDTAGRPYDLRPHAAGRLTLLFFGYTHCPDICPTTMADLAAALTQVSPAVRRQTSVVFVTSDPARDTPPVIRHWLDMFDHTFVGLTGDVKTIDTAARSVGVPLEPPRRQADGSYTVDHGAQVLAFTPKGQARVVYLAGTPVADYAHDLPLLLRGDA</sequence>
<dbReference type="EMBL" id="CP000249">
    <property type="protein sequence ID" value="ABD11866.1"/>
    <property type="molecule type" value="Genomic_DNA"/>
</dbReference>
<evidence type="ECO:0000256" key="3">
    <source>
        <dbReference type="PIRSR" id="PIRSR603782-2"/>
    </source>
</evidence>
<feature type="binding site" evidence="2">
    <location>
        <position position="208"/>
    </location>
    <ligand>
        <name>Cu cation</name>
        <dbReference type="ChEBI" id="CHEBI:23378"/>
    </ligand>
</feature>
<evidence type="ECO:0000256" key="1">
    <source>
        <dbReference type="ARBA" id="ARBA00010996"/>
    </source>
</evidence>
<reference evidence="5 6" key="1">
    <citation type="journal article" date="2007" name="Genome Res.">
        <title>Genome characteristics of facultatively symbiotic Frankia sp. strains reflect host range and host plant biogeography.</title>
        <authorList>
            <person name="Normand P."/>
            <person name="Lapierre P."/>
            <person name="Tisa L.S."/>
            <person name="Gogarten J.P."/>
            <person name="Alloisio N."/>
            <person name="Bagnarol E."/>
            <person name="Bassi C.A."/>
            <person name="Berry A.M."/>
            <person name="Bickhart D.M."/>
            <person name="Choisne N."/>
            <person name="Couloux A."/>
            <person name="Cournoyer B."/>
            <person name="Cruveiller S."/>
            <person name="Daubin V."/>
            <person name="Demange N."/>
            <person name="Francino M.P."/>
            <person name="Goltsman E."/>
            <person name="Huang Y."/>
            <person name="Kopp O.R."/>
            <person name="Labarre L."/>
            <person name="Lapidus A."/>
            <person name="Lavire C."/>
            <person name="Marechal J."/>
            <person name="Martinez M."/>
            <person name="Mastronunzio J.E."/>
            <person name="Mullin B.C."/>
            <person name="Niemann J."/>
            <person name="Pujic P."/>
            <person name="Rawnsley T."/>
            <person name="Rouy Z."/>
            <person name="Schenowitz C."/>
            <person name="Sellstedt A."/>
            <person name="Tavares F."/>
            <person name="Tomkins J.P."/>
            <person name="Vallenet D."/>
            <person name="Valverde C."/>
            <person name="Wall L.G."/>
            <person name="Wang Y."/>
            <person name="Medigue C."/>
            <person name="Benson D.R."/>
        </authorList>
    </citation>
    <scope>NUCLEOTIDE SEQUENCE [LARGE SCALE GENOMIC DNA]</scope>
    <source>
        <strain evidence="6">DSM 45818 / CECT 9043 / CcI3</strain>
    </source>
</reference>
<keyword evidence="2" id="KW-0186">Copper</keyword>
<dbReference type="Gene3D" id="3.40.30.10">
    <property type="entry name" value="Glutaredoxin"/>
    <property type="match status" value="1"/>
</dbReference>
<dbReference type="PANTHER" id="PTHR12151">
    <property type="entry name" value="ELECTRON TRANSPORT PROTIN SCO1/SENC FAMILY MEMBER"/>
    <property type="match status" value="1"/>
</dbReference>
<dbReference type="AlphaFoldDB" id="Q2JA26"/>
<organism evidence="5 6">
    <name type="scientific">Frankia casuarinae (strain DSM 45818 / CECT 9043 / HFP020203 / CcI3)</name>
    <dbReference type="NCBI Taxonomy" id="106370"/>
    <lineage>
        <taxon>Bacteria</taxon>
        <taxon>Bacillati</taxon>
        <taxon>Actinomycetota</taxon>
        <taxon>Actinomycetes</taxon>
        <taxon>Frankiales</taxon>
        <taxon>Frankiaceae</taxon>
        <taxon>Frankia</taxon>
    </lineage>
</organism>
<comment type="similarity">
    <text evidence="1">Belongs to the SCO1/2 family.</text>
</comment>
<dbReference type="Proteomes" id="UP000001937">
    <property type="component" value="Chromosome"/>
</dbReference>
<dbReference type="eggNOG" id="COG1999">
    <property type="taxonomic scope" value="Bacteria"/>
</dbReference>
<evidence type="ECO:0000313" key="5">
    <source>
        <dbReference type="EMBL" id="ABD11866.1"/>
    </source>
</evidence>
<dbReference type="KEGG" id="fra:Francci3_2499"/>
<evidence type="ECO:0000313" key="6">
    <source>
        <dbReference type="Proteomes" id="UP000001937"/>
    </source>
</evidence>
<keyword evidence="3" id="KW-1015">Disulfide bond</keyword>
<dbReference type="Pfam" id="PF02630">
    <property type="entry name" value="SCO1-SenC"/>
    <property type="match status" value="1"/>
</dbReference>
<dbReference type="PANTHER" id="PTHR12151:SF25">
    <property type="entry name" value="LINALOOL DEHYDRATASE_ISOMERASE DOMAIN-CONTAINING PROTEIN"/>
    <property type="match status" value="1"/>
</dbReference>
<feature type="binding site" evidence="2">
    <location>
        <position position="118"/>
    </location>
    <ligand>
        <name>Cu cation</name>
        <dbReference type="ChEBI" id="CHEBI:23378"/>
    </ligand>
</feature>
<feature type="region of interest" description="Disordered" evidence="4">
    <location>
        <begin position="1"/>
        <end position="23"/>
    </location>
</feature>
<dbReference type="CDD" id="cd02968">
    <property type="entry name" value="SCO"/>
    <property type="match status" value="1"/>
</dbReference>
<dbReference type="InterPro" id="IPR036249">
    <property type="entry name" value="Thioredoxin-like_sf"/>
</dbReference>
<dbReference type="GO" id="GO:0046872">
    <property type="term" value="F:metal ion binding"/>
    <property type="evidence" value="ECO:0007669"/>
    <property type="project" value="UniProtKB-KW"/>
</dbReference>
<name>Q2JA26_FRACC</name>
<feature type="disulfide bond" description="Redox-active" evidence="3">
    <location>
        <begin position="118"/>
        <end position="122"/>
    </location>
</feature>
<dbReference type="InterPro" id="IPR003782">
    <property type="entry name" value="SCO1/SenC"/>
</dbReference>
<feature type="binding site" evidence="2">
    <location>
        <position position="122"/>
    </location>
    <ligand>
        <name>Cu cation</name>
        <dbReference type="ChEBI" id="CHEBI:23378"/>
    </ligand>
</feature>
<dbReference type="HOGENOM" id="CLU_050131_3_2_11"/>
<evidence type="ECO:0000256" key="4">
    <source>
        <dbReference type="SAM" id="MobiDB-lite"/>
    </source>
</evidence>
<keyword evidence="6" id="KW-1185">Reference proteome</keyword>
<accession>Q2JA26</accession>